<proteinExistence type="inferred from homology"/>
<feature type="domain" description="Tify" evidence="4">
    <location>
        <begin position="101"/>
        <end position="136"/>
    </location>
</feature>
<comment type="subcellular location">
    <subcellularLocation>
        <location evidence="2">Nucleus</location>
    </subcellularLocation>
</comment>
<dbReference type="GeneID" id="107412555"/>
<dbReference type="GO" id="GO:2000022">
    <property type="term" value="P:regulation of jasmonic acid mediated signaling pathway"/>
    <property type="evidence" value="ECO:0007669"/>
    <property type="project" value="UniProtKB-UniRule"/>
</dbReference>
<reference evidence="6" key="1">
    <citation type="submission" date="2025-08" db="UniProtKB">
        <authorList>
            <consortium name="RefSeq"/>
        </authorList>
    </citation>
    <scope>IDENTIFICATION</scope>
    <source>
        <tissue evidence="6">Seedling</tissue>
    </source>
</reference>
<dbReference type="PANTHER" id="PTHR33077:SF102">
    <property type="entry name" value="PROTEIN TIFY"/>
    <property type="match status" value="1"/>
</dbReference>
<comment type="domain">
    <text evidence="2">The jas domain is required for interaction with COI1.</text>
</comment>
<feature type="compositionally biased region" description="Pro residues" evidence="3">
    <location>
        <begin position="148"/>
        <end position="168"/>
    </location>
</feature>
<feature type="region of interest" description="Disordered" evidence="3">
    <location>
        <begin position="1"/>
        <end position="25"/>
    </location>
</feature>
<comment type="similarity">
    <text evidence="1 2">Belongs to the TIFY/JAZ family.</text>
</comment>
<dbReference type="KEGG" id="zju:107412555"/>
<gene>
    <name evidence="6" type="primary">LOC107412555</name>
</gene>
<evidence type="ECO:0000256" key="3">
    <source>
        <dbReference type="SAM" id="MobiDB-lite"/>
    </source>
</evidence>
<name>A0A6P6FWM9_ZIZJJ</name>
<dbReference type="InterPro" id="IPR018467">
    <property type="entry name" value="CCT_CS"/>
</dbReference>
<dbReference type="InterPro" id="IPR010399">
    <property type="entry name" value="Tify_dom"/>
</dbReference>
<dbReference type="Pfam" id="PF06200">
    <property type="entry name" value="tify"/>
    <property type="match status" value="1"/>
</dbReference>
<dbReference type="RefSeq" id="XP_060668427.1">
    <property type="nucleotide sequence ID" value="XM_060812444.1"/>
</dbReference>
<evidence type="ECO:0000259" key="4">
    <source>
        <dbReference type="PROSITE" id="PS51320"/>
    </source>
</evidence>
<dbReference type="Proteomes" id="UP001652623">
    <property type="component" value="Chromosome 10"/>
</dbReference>
<sequence length="212" mass="23094">MFRKYLVRRSSGTSSSSSSSEQKRKIMEEELQVIKKKRCHSLTSNNEPTRALFPSELGACLSRPPSILEKGLFPMLNLISKDAPSTTTRTSSISRCGTNADKGLEAQLTISYAGLVSVYDNVPLDKAQAIMLLAGGNSLSEAVIATETPPPPPPLPPPSSPSPPPPPFDSSTVHYSHISNNLKPAGLPMARRYSLQCFLEKRRGRIINKTFL</sequence>
<dbReference type="GO" id="GO:0031347">
    <property type="term" value="P:regulation of defense response"/>
    <property type="evidence" value="ECO:0007669"/>
    <property type="project" value="UniProtKB-UniRule"/>
</dbReference>
<keyword evidence="2" id="KW-0539">Nucleus</keyword>
<comment type="function">
    <text evidence="2">Repressor of jasmonate responses.</text>
</comment>
<dbReference type="Pfam" id="PF09425">
    <property type="entry name" value="Jas_motif"/>
    <property type="match status" value="1"/>
</dbReference>
<dbReference type="PANTHER" id="PTHR33077">
    <property type="entry name" value="PROTEIN TIFY 4A-RELATED-RELATED"/>
    <property type="match status" value="1"/>
</dbReference>
<keyword evidence="2" id="KW-1184">Jasmonic acid signaling pathway</keyword>
<dbReference type="GO" id="GO:0005634">
    <property type="term" value="C:nucleus"/>
    <property type="evidence" value="ECO:0007669"/>
    <property type="project" value="UniProtKB-SubCell"/>
</dbReference>
<dbReference type="SMART" id="SM00979">
    <property type="entry name" value="TIFY"/>
    <property type="match status" value="1"/>
</dbReference>
<keyword evidence="5" id="KW-1185">Reference proteome</keyword>
<evidence type="ECO:0000256" key="2">
    <source>
        <dbReference type="RuleBase" id="RU369065"/>
    </source>
</evidence>
<dbReference type="InterPro" id="IPR040390">
    <property type="entry name" value="TIFY/JAZ"/>
</dbReference>
<feature type="region of interest" description="Disordered" evidence="3">
    <location>
        <begin position="143"/>
        <end position="175"/>
    </location>
</feature>
<dbReference type="GO" id="GO:0009611">
    <property type="term" value="P:response to wounding"/>
    <property type="evidence" value="ECO:0007669"/>
    <property type="project" value="UniProtKB-UniRule"/>
</dbReference>
<evidence type="ECO:0000313" key="6">
    <source>
        <dbReference type="RefSeq" id="XP_060668427.1"/>
    </source>
</evidence>
<evidence type="ECO:0000256" key="1">
    <source>
        <dbReference type="ARBA" id="ARBA00008614"/>
    </source>
</evidence>
<organism evidence="5 6">
    <name type="scientific">Ziziphus jujuba</name>
    <name type="common">Chinese jujube</name>
    <name type="synonym">Ziziphus sativa</name>
    <dbReference type="NCBI Taxonomy" id="326968"/>
    <lineage>
        <taxon>Eukaryota</taxon>
        <taxon>Viridiplantae</taxon>
        <taxon>Streptophyta</taxon>
        <taxon>Embryophyta</taxon>
        <taxon>Tracheophyta</taxon>
        <taxon>Spermatophyta</taxon>
        <taxon>Magnoliopsida</taxon>
        <taxon>eudicotyledons</taxon>
        <taxon>Gunneridae</taxon>
        <taxon>Pentapetalae</taxon>
        <taxon>rosids</taxon>
        <taxon>fabids</taxon>
        <taxon>Rosales</taxon>
        <taxon>Rhamnaceae</taxon>
        <taxon>Paliureae</taxon>
        <taxon>Ziziphus</taxon>
    </lineage>
</organism>
<dbReference type="PROSITE" id="PS51320">
    <property type="entry name" value="TIFY"/>
    <property type="match status" value="1"/>
</dbReference>
<feature type="compositionally biased region" description="Low complexity" evidence="3">
    <location>
        <begin position="10"/>
        <end position="20"/>
    </location>
</feature>
<protein>
    <recommendedName>
        <fullName evidence="2">Protein TIFY</fullName>
    </recommendedName>
    <alternativeName>
        <fullName evidence="2">Jasmonate ZIM domain-containing protein</fullName>
    </alternativeName>
</protein>
<accession>A0A6P6FWM9</accession>
<evidence type="ECO:0000313" key="5">
    <source>
        <dbReference type="Proteomes" id="UP001652623"/>
    </source>
</evidence>
<dbReference type="AlphaFoldDB" id="A0A6P6FWM9"/>